<evidence type="ECO:0000313" key="1">
    <source>
        <dbReference type="EMBL" id="KMP07309.1"/>
    </source>
</evidence>
<organism evidence="1 2">
    <name type="scientific">Coccidioides immitis RMSCC 2394</name>
    <dbReference type="NCBI Taxonomy" id="404692"/>
    <lineage>
        <taxon>Eukaryota</taxon>
        <taxon>Fungi</taxon>
        <taxon>Dikarya</taxon>
        <taxon>Ascomycota</taxon>
        <taxon>Pezizomycotina</taxon>
        <taxon>Eurotiomycetes</taxon>
        <taxon>Eurotiomycetidae</taxon>
        <taxon>Onygenales</taxon>
        <taxon>Onygenaceae</taxon>
        <taxon>Coccidioides</taxon>
    </lineage>
</organism>
<dbReference type="AlphaFoldDB" id="A0A0J6YJN3"/>
<dbReference type="EMBL" id="DS028097">
    <property type="protein sequence ID" value="KMP07309.1"/>
    <property type="molecule type" value="Genomic_DNA"/>
</dbReference>
<accession>A0A0J6YJN3</accession>
<protein>
    <submittedName>
        <fullName evidence="1">Uncharacterized protein</fullName>
    </submittedName>
</protein>
<evidence type="ECO:0000313" key="2">
    <source>
        <dbReference type="Proteomes" id="UP000054565"/>
    </source>
</evidence>
<proteinExistence type="predicted"/>
<gene>
    <name evidence="1" type="ORF">CIRG_06990</name>
</gene>
<dbReference type="Proteomes" id="UP000054565">
    <property type="component" value="Unassembled WGS sequence"/>
</dbReference>
<reference evidence="2" key="1">
    <citation type="journal article" date="2010" name="Genome Res.">
        <title>Population genomic sequencing of Coccidioides fungi reveals recent hybridization and transposon control.</title>
        <authorList>
            <person name="Neafsey D.E."/>
            <person name="Barker B.M."/>
            <person name="Sharpton T.J."/>
            <person name="Stajich J.E."/>
            <person name="Park D.J."/>
            <person name="Whiston E."/>
            <person name="Hung C.-Y."/>
            <person name="McMahan C."/>
            <person name="White J."/>
            <person name="Sykes S."/>
            <person name="Heiman D."/>
            <person name="Young S."/>
            <person name="Zeng Q."/>
            <person name="Abouelleil A."/>
            <person name="Aftuck L."/>
            <person name="Bessette D."/>
            <person name="Brown A."/>
            <person name="FitzGerald M."/>
            <person name="Lui A."/>
            <person name="Macdonald J.P."/>
            <person name="Priest M."/>
            <person name="Orbach M.J."/>
            <person name="Galgiani J.N."/>
            <person name="Kirkland T.N."/>
            <person name="Cole G.T."/>
            <person name="Birren B.W."/>
            <person name="Henn M.R."/>
            <person name="Taylor J.W."/>
            <person name="Rounsley S.D."/>
        </authorList>
    </citation>
    <scope>NUCLEOTIDE SEQUENCE [LARGE SCALE GENOMIC DNA]</scope>
    <source>
        <strain evidence="2">RMSCC 2394</strain>
    </source>
</reference>
<sequence>MELEPSRHDFELELYASAEQMGQVTDRKSLTQPNGTTWNATIQAISVQRGQFLSPRNTNNQVKLGGLSDSCLCDEDQERLQTIGLAESVWRRNGVATSRHAEYGAEHAERRVQMSQPSTLKSRCRCSQYRASFGWSKGCPPANRKRLDLSRTRGHVIGRQQTII</sequence>
<name>A0A0J6YJN3_COCIT</name>